<keyword evidence="1" id="KW-0472">Membrane</keyword>
<protein>
    <recommendedName>
        <fullName evidence="4">Membrane protein 6-pyruvoyl-tetrahydropterin synthase-related domain-containing protein</fullName>
    </recommendedName>
</protein>
<feature type="transmembrane region" description="Helical" evidence="1">
    <location>
        <begin position="88"/>
        <end position="121"/>
    </location>
</feature>
<sequence length="785" mass="89931">MLKAWKLLYSKGCHSDFLAVIIIFLLAVLFFFRSILQNQIIWGFDTPKIVFPFIFLLDESFKFFHLPLWTPDIYFGFPIGADGQIPWFYPFSILHVFLSLYLAVSILSFLHVFLAGIFTYIFARTINLGRLASMFAGIAFMFNGFIVAHMQYFSHIYAYAYLPLILLFIELAISKKDNFYFILAGGSFGLQLLTGHPNIPVMTIIYVGLYILLRSISKLPRLFIGILTTIGVALLVALPYLLYTLRLIPLSIRGQGVEFLDATNASFSLYDFITFIFPNFFFDKINNTWLFTNNWHFWGYWGQIETTGYVGVITVFLTPFALLKITRKKATPFFILLVISLLLALGKNTPVYKLLLNIPIFDGLRAPGRFLFLTDFSLAILAGFGITSLFQIKNAKIMKINVVIISVSLLIFAFVITGYYFARFYPEQIYNFILQNYSKLGYVENLDNPASLKHMVLSSFQDQTKTGLALIAISTFVILIIWNGFKNYLIKFVVIILIIIDLFVFTNKVNIWKNINELINTEDPTINKLKNELTYETGRIYTFSNYWSNLMPNQIMPLHIPEANGFASLPLRRFENWQKAAEAQWKEGRSDLFKQGSIKYVFDSRGLLEVKDYLPRAYVTNMILDVKQGEESLALTTSSAVQLGAIVLESNSFQSKDQKFFSQPQVIPAKINIYRQNYVKITSNTPFDGVLVLTDTNFPGWEAYINGQKTPIYSANYLFRGVKLSHGTNMVEFKYKPKFLNTAIFISLGTFITVLLITLKKLIKLPIFNKTNRLVSTIKPPKFGH</sequence>
<dbReference type="PANTHER" id="PTHR38454:SF1">
    <property type="entry name" value="INTEGRAL MEMBRANE PROTEIN"/>
    <property type="match status" value="1"/>
</dbReference>
<accession>A0A1F5GQQ4</accession>
<feature type="transmembrane region" description="Helical" evidence="1">
    <location>
        <begin position="156"/>
        <end position="173"/>
    </location>
</feature>
<dbReference type="EMBL" id="MFBN01000050">
    <property type="protein sequence ID" value="OGD94220.1"/>
    <property type="molecule type" value="Genomic_DNA"/>
</dbReference>
<dbReference type="InterPro" id="IPR018580">
    <property type="entry name" value="Uncharacterised_YfhO"/>
</dbReference>
<gene>
    <name evidence="2" type="ORF">A3A48_02575</name>
</gene>
<evidence type="ECO:0008006" key="4">
    <source>
        <dbReference type="Google" id="ProtNLM"/>
    </source>
</evidence>
<feature type="transmembrane region" description="Helical" evidence="1">
    <location>
        <begin position="489"/>
        <end position="506"/>
    </location>
</feature>
<evidence type="ECO:0000256" key="1">
    <source>
        <dbReference type="SAM" id="Phobius"/>
    </source>
</evidence>
<feature type="transmembrane region" description="Helical" evidence="1">
    <location>
        <begin position="48"/>
        <end position="68"/>
    </location>
</feature>
<feature type="transmembrane region" description="Helical" evidence="1">
    <location>
        <begin position="264"/>
        <end position="282"/>
    </location>
</feature>
<feature type="transmembrane region" description="Helical" evidence="1">
    <location>
        <begin position="302"/>
        <end position="323"/>
    </location>
</feature>
<feature type="transmembrane region" description="Helical" evidence="1">
    <location>
        <begin position="17"/>
        <end position="36"/>
    </location>
</feature>
<keyword evidence="1" id="KW-0812">Transmembrane</keyword>
<evidence type="ECO:0000313" key="3">
    <source>
        <dbReference type="Proteomes" id="UP000178336"/>
    </source>
</evidence>
<organism evidence="2 3">
    <name type="scientific">Candidatus Curtissbacteria bacterium RIFCSPLOWO2_01_FULL_37_9</name>
    <dbReference type="NCBI Taxonomy" id="1797724"/>
    <lineage>
        <taxon>Bacteria</taxon>
        <taxon>Candidatus Curtissiibacteriota</taxon>
    </lineage>
</organism>
<comment type="caution">
    <text evidence="2">The sequence shown here is derived from an EMBL/GenBank/DDBJ whole genome shotgun (WGS) entry which is preliminary data.</text>
</comment>
<feature type="transmembrane region" description="Helical" evidence="1">
    <location>
        <begin position="739"/>
        <end position="759"/>
    </location>
</feature>
<feature type="transmembrane region" description="Helical" evidence="1">
    <location>
        <begin position="128"/>
        <end position="150"/>
    </location>
</feature>
<keyword evidence="1" id="KW-1133">Transmembrane helix</keyword>
<dbReference type="STRING" id="1797724.A3A48_02575"/>
<feature type="transmembrane region" description="Helical" evidence="1">
    <location>
        <begin position="402"/>
        <end position="422"/>
    </location>
</feature>
<name>A0A1F5GQQ4_9BACT</name>
<dbReference type="AlphaFoldDB" id="A0A1F5GQQ4"/>
<feature type="transmembrane region" description="Helical" evidence="1">
    <location>
        <begin position="219"/>
        <end position="243"/>
    </location>
</feature>
<feature type="transmembrane region" description="Helical" evidence="1">
    <location>
        <begin position="370"/>
        <end position="390"/>
    </location>
</feature>
<proteinExistence type="predicted"/>
<dbReference type="Pfam" id="PF09586">
    <property type="entry name" value="YfhO"/>
    <property type="match status" value="1"/>
</dbReference>
<dbReference type="Proteomes" id="UP000178336">
    <property type="component" value="Unassembled WGS sequence"/>
</dbReference>
<dbReference type="PANTHER" id="PTHR38454">
    <property type="entry name" value="INTEGRAL MEMBRANE PROTEIN-RELATED"/>
    <property type="match status" value="1"/>
</dbReference>
<feature type="transmembrane region" description="Helical" evidence="1">
    <location>
        <begin position="330"/>
        <end position="350"/>
    </location>
</feature>
<feature type="transmembrane region" description="Helical" evidence="1">
    <location>
        <begin position="180"/>
        <end position="213"/>
    </location>
</feature>
<feature type="transmembrane region" description="Helical" evidence="1">
    <location>
        <begin position="466"/>
        <end position="482"/>
    </location>
</feature>
<reference evidence="2 3" key="1">
    <citation type="journal article" date="2016" name="Nat. Commun.">
        <title>Thousands of microbial genomes shed light on interconnected biogeochemical processes in an aquifer system.</title>
        <authorList>
            <person name="Anantharaman K."/>
            <person name="Brown C.T."/>
            <person name="Hug L.A."/>
            <person name="Sharon I."/>
            <person name="Castelle C.J."/>
            <person name="Probst A.J."/>
            <person name="Thomas B.C."/>
            <person name="Singh A."/>
            <person name="Wilkins M.J."/>
            <person name="Karaoz U."/>
            <person name="Brodie E.L."/>
            <person name="Williams K.H."/>
            <person name="Hubbard S.S."/>
            <person name="Banfield J.F."/>
        </authorList>
    </citation>
    <scope>NUCLEOTIDE SEQUENCE [LARGE SCALE GENOMIC DNA]</scope>
</reference>
<evidence type="ECO:0000313" key="2">
    <source>
        <dbReference type="EMBL" id="OGD94220.1"/>
    </source>
</evidence>